<reference evidence="1" key="2">
    <citation type="submission" date="2020-07" db="EMBL/GenBank/DDBJ databases">
        <authorList>
            <person name="Vera ALvarez R."/>
            <person name="Arias-Moreno D.M."/>
            <person name="Jimenez-Jacinto V."/>
            <person name="Jimenez-Bremont J.F."/>
            <person name="Swaminathan K."/>
            <person name="Moose S.P."/>
            <person name="Guerrero-Gonzalez M.L."/>
            <person name="Marino-Ramirez L."/>
            <person name="Landsman D."/>
            <person name="Rodriguez-Kessler M."/>
            <person name="Delgado-Sanchez P."/>
        </authorList>
    </citation>
    <scope>NUCLEOTIDE SEQUENCE</scope>
    <source>
        <tissue evidence="1">Cladode</tissue>
    </source>
</reference>
<dbReference type="AlphaFoldDB" id="A0A7C9AKZ2"/>
<dbReference type="EMBL" id="GISG01245363">
    <property type="protein sequence ID" value="MBA4669896.1"/>
    <property type="molecule type" value="Transcribed_RNA"/>
</dbReference>
<proteinExistence type="predicted"/>
<accession>A0A7C9AKZ2</accession>
<organism evidence="1">
    <name type="scientific">Opuntia streptacantha</name>
    <name type="common">Prickly pear cactus</name>
    <name type="synonym">Opuntia cardona</name>
    <dbReference type="NCBI Taxonomy" id="393608"/>
    <lineage>
        <taxon>Eukaryota</taxon>
        <taxon>Viridiplantae</taxon>
        <taxon>Streptophyta</taxon>
        <taxon>Embryophyta</taxon>
        <taxon>Tracheophyta</taxon>
        <taxon>Spermatophyta</taxon>
        <taxon>Magnoliopsida</taxon>
        <taxon>eudicotyledons</taxon>
        <taxon>Gunneridae</taxon>
        <taxon>Pentapetalae</taxon>
        <taxon>Caryophyllales</taxon>
        <taxon>Cactineae</taxon>
        <taxon>Cactaceae</taxon>
        <taxon>Opuntioideae</taxon>
        <taxon>Opuntia</taxon>
    </lineage>
</organism>
<protein>
    <submittedName>
        <fullName evidence="1">Uncharacterized protein</fullName>
    </submittedName>
</protein>
<name>A0A7C9AKZ2_OPUST</name>
<sequence>MKQLPQAAPCHILIQQQIRTLLIAKPIKLHNIPMSNLSKSQDLSPEAVLNIIIPFPVRSQPLNCYYQPCLHHCLVDHSTSTPSNNIAIMKIVRRHNQVMEGESFLWGEVNI</sequence>
<reference evidence="1" key="1">
    <citation type="journal article" date="2013" name="J. Plant Res.">
        <title>Effect of fungi and light on seed germination of three Opuntia species from semiarid lands of central Mexico.</title>
        <authorList>
            <person name="Delgado-Sanchez P."/>
            <person name="Jimenez-Bremont J.F."/>
            <person name="Guerrero-Gonzalez Mde L."/>
            <person name="Flores J."/>
        </authorList>
    </citation>
    <scope>NUCLEOTIDE SEQUENCE</scope>
    <source>
        <tissue evidence="1">Cladode</tissue>
    </source>
</reference>
<evidence type="ECO:0000313" key="1">
    <source>
        <dbReference type="EMBL" id="MBA4669896.1"/>
    </source>
</evidence>